<name>A0AAW6WE05_9FUSO</name>
<dbReference type="RefSeq" id="WP_187105809.1">
    <property type="nucleotide sequence ID" value="NZ_JAMGSS010000054.1"/>
</dbReference>
<gene>
    <name evidence="1" type="ORF">MWG07_12120</name>
</gene>
<reference evidence="1" key="1">
    <citation type="journal article" date="2022" name="Gene">
        <title>A genome-led study on the pathogenesis of Fusobacterium necrophorum infections.</title>
        <authorList>
            <person name="Thapa G."/>
            <person name="Jayal A."/>
            <person name="Sikazwe E."/>
            <person name="Perry T."/>
            <person name="Mohammed Al Balushi A."/>
            <person name="Livingstone P."/>
        </authorList>
    </citation>
    <scope>NUCLEOTIDE SEQUENCE</scope>
    <source>
        <strain evidence="1">BRON_8</strain>
    </source>
</reference>
<organism evidence="1 2">
    <name type="scientific">Fusobacterium necrophorum</name>
    <dbReference type="NCBI Taxonomy" id="859"/>
    <lineage>
        <taxon>Bacteria</taxon>
        <taxon>Fusobacteriati</taxon>
        <taxon>Fusobacteriota</taxon>
        <taxon>Fusobacteriia</taxon>
        <taxon>Fusobacteriales</taxon>
        <taxon>Fusobacteriaceae</taxon>
        <taxon>Fusobacterium</taxon>
    </lineage>
</organism>
<reference evidence="1" key="2">
    <citation type="submission" date="2022-04" db="EMBL/GenBank/DDBJ databases">
        <authorList>
            <person name="Livingstone P.G."/>
        </authorList>
    </citation>
    <scope>NUCLEOTIDE SEQUENCE</scope>
    <source>
        <strain evidence="1">BRON_8</strain>
    </source>
</reference>
<keyword evidence="2" id="KW-1185">Reference proteome</keyword>
<evidence type="ECO:0000313" key="1">
    <source>
        <dbReference type="EMBL" id="MDK4512997.1"/>
    </source>
</evidence>
<dbReference type="EMBL" id="JAMGTK010000034">
    <property type="protein sequence ID" value="MDK4512997.1"/>
    <property type="molecule type" value="Genomic_DNA"/>
</dbReference>
<protein>
    <recommendedName>
        <fullName evidence="3">YopX protein domain-containing protein</fullName>
    </recommendedName>
</protein>
<evidence type="ECO:0008006" key="3">
    <source>
        <dbReference type="Google" id="ProtNLM"/>
    </source>
</evidence>
<accession>A0AAW6WE05</accession>
<dbReference type="Proteomes" id="UP001173223">
    <property type="component" value="Unassembled WGS sequence"/>
</dbReference>
<dbReference type="SUPFAM" id="SSF159006">
    <property type="entry name" value="YopX-like"/>
    <property type="match status" value="1"/>
</dbReference>
<sequence length="130" mass="15674">MKLLRIKAYHKAEKRMYKVASMNWESQQIRVFDKEKGMKSFHFSEVSVLERTPYTFSENDKYKAIYKGDFLIATMGEERRISGVVKRQKCGLWILENKKTKLEIPLDFLLKEEWKIKNLNNSLIYFQRKK</sequence>
<evidence type="ECO:0000313" key="2">
    <source>
        <dbReference type="Proteomes" id="UP001173223"/>
    </source>
</evidence>
<proteinExistence type="predicted"/>
<dbReference type="AlphaFoldDB" id="A0AAW6WE05"/>
<comment type="caution">
    <text evidence="1">The sequence shown here is derived from an EMBL/GenBank/DDBJ whole genome shotgun (WGS) entry which is preliminary data.</text>
</comment>